<sequence>MNYYDYATENVLKLRQCSKPEQLRSWELEQEAALQRSVDLSEHPSPKHARAPIVLFRRISKLLLSTTGHKP</sequence>
<accession>A0ABQ3D915</accession>
<comment type="caution">
    <text evidence="1">The sequence shown here is derived from an EMBL/GenBank/DDBJ whole genome shotgun (WGS) entry which is preliminary data.</text>
</comment>
<dbReference type="Proteomes" id="UP000634455">
    <property type="component" value="Unassembled WGS sequence"/>
</dbReference>
<gene>
    <name evidence="1" type="ORF">GCM10008927_30430</name>
</gene>
<dbReference type="EMBL" id="BMZF01000017">
    <property type="protein sequence ID" value="GHA62961.1"/>
    <property type="molecule type" value="Genomic_DNA"/>
</dbReference>
<protein>
    <submittedName>
        <fullName evidence="1">Uncharacterized protein</fullName>
    </submittedName>
</protein>
<keyword evidence="2" id="KW-1185">Reference proteome</keyword>
<name>A0ABQ3D915_9RHOB</name>
<organism evidence="1 2">
    <name type="scientific">Paramylibacter ulvae</name>
    <dbReference type="NCBI Taxonomy" id="1651968"/>
    <lineage>
        <taxon>Bacteria</taxon>
        <taxon>Pseudomonadati</taxon>
        <taxon>Pseudomonadota</taxon>
        <taxon>Alphaproteobacteria</taxon>
        <taxon>Rhodobacterales</taxon>
        <taxon>Paracoccaceae</taxon>
        <taxon>Paramylibacter</taxon>
    </lineage>
</organism>
<reference evidence="2" key="1">
    <citation type="journal article" date="2019" name="Int. J. Syst. Evol. Microbiol.">
        <title>The Global Catalogue of Microorganisms (GCM) 10K type strain sequencing project: providing services to taxonomists for standard genome sequencing and annotation.</title>
        <authorList>
            <consortium name="The Broad Institute Genomics Platform"/>
            <consortium name="The Broad Institute Genome Sequencing Center for Infectious Disease"/>
            <person name="Wu L."/>
            <person name="Ma J."/>
        </authorList>
    </citation>
    <scope>NUCLEOTIDE SEQUENCE [LARGE SCALE GENOMIC DNA]</scope>
    <source>
        <strain evidence="2">KCTC 32465</strain>
    </source>
</reference>
<proteinExistence type="predicted"/>
<evidence type="ECO:0000313" key="2">
    <source>
        <dbReference type="Proteomes" id="UP000634455"/>
    </source>
</evidence>
<evidence type="ECO:0000313" key="1">
    <source>
        <dbReference type="EMBL" id="GHA62961.1"/>
    </source>
</evidence>